<feature type="domain" description="Transposase IS110-like N-terminal" evidence="1">
    <location>
        <begin position="3"/>
        <end position="141"/>
    </location>
</feature>
<protein>
    <submittedName>
        <fullName evidence="3">IS110 family transposase</fullName>
    </submittedName>
</protein>
<dbReference type="GO" id="GO:0004803">
    <property type="term" value="F:transposase activity"/>
    <property type="evidence" value="ECO:0007669"/>
    <property type="project" value="InterPro"/>
</dbReference>
<dbReference type="Proteomes" id="UP000236584">
    <property type="component" value="Plasmid unnamed2"/>
</dbReference>
<dbReference type="GO" id="GO:0003677">
    <property type="term" value="F:DNA binding"/>
    <property type="evidence" value="ECO:0007669"/>
    <property type="project" value="InterPro"/>
</dbReference>
<dbReference type="AlphaFoldDB" id="A0A2I8VR64"/>
<name>A0A2I8VR64_9EURY</name>
<organism evidence="3 4">
    <name type="scientific">Salinigranum rubrum</name>
    <dbReference type="NCBI Taxonomy" id="755307"/>
    <lineage>
        <taxon>Archaea</taxon>
        <taxon>Methanobacteriati</taxon>
        <taxon>Methanobacteriota</taxon>
        <taxon>Stenosarchaea group</taxon>
        <taxon>Halobacteria</taxon>
        <taxon>Halobacteriales</taxon>
        <taxon>Haloferacaceae</taxon>
        <taxon>Salinigranum</taxon>
    </lineage>
</organism>
<dbReference type="KEGG" id="srub:C2R22_22990"/>
<reference evidence="3 4" key="1">
    <citation type="submission" date="2018-01" db="EMBL/GenBank/DDBJ databases">
        <title>Complete genome sequence of Salinigranum rubrum GX10T, an extremely halophilic archaeon isolated from a marine solar saltern.</title>
        <authorList>
            <person name="Han S."/>
        </authorList>
    </citation>
    <scope>NUCLEOTIDE SEQUENCE [LARGE SCALE GENOMIC DNA]</scope>
    <source>
        <strain evidence="3 4">GX10</strain>
        <plasmid evidence="4">Plasmid unnamed2</plasmid>
    </source>
</reference>
<proteinExistence type="predicted"/>
<dbReference type="InterPro" id="IPR047650">
    <property type="entry name" value="Transpos_IS110"/>
</dbReference>
<gene>
    <name evidence="3" type="ORF">C2R22_22990</name>
</gene>
<evidence type="ECO:0000259" key="1">
    <source>
        <dbReference type="Pfam" id="PF01548"/>
    </source>
</evidence>
<dbReference type="Pfam" id="PF01548">
    <property type="entry name" value="DEDD_Tnp_IS110"/>
    <property type="match status" value="1"/>
</dbReference>
<evidence type="ECO:0000313" key="4">
    <source>
        <dbReference type="Proteomes" id="UP000236584"/>
    </source>
</evidence>
<accession>A0A2I8VR64</accession>
<dbReference type="NCBIfam" id="NF033542">
    <property type="entry name" value="transpos_IS110"/>
    <property type="match status" value="1"/>
</dbReference>
<dbReference type="Pfam" id="PF02371">
    <property type="entry name" value="Transposase_20"/>
    <property type="match status" value="1"/>
</dbReference>
<keyword evidence="4" id="KW-1185">Reference proteome</keyword>
<dbReference type="GO" id="GO:0006313">
    <property type="term" value="P:DNA transposition"/>
    <property type="evidence" value="ECO:0007669"/>
    <property type="project" value="InterPro"/>
</dbReference>
<dbReference type="PANTHER" id="PTHR33055">
    <property type="entry name" value="TRANSPOSASE FOR INSERTION SEQUENCE ELEMENT IS1111A"/>
    <property type="match status" value="1"/>
</dbReference>
<dbReference type="InterPro" id="IPR002525">
    <property type="entry name" value="Transp_IS110-like_N"/>
</dbReference>
<sequence length="332" mass="37356">MYLGIDLHKRYAQVAVINDAGEVVEEVRVENANLDDLAQRYAGSRAVIEATSNYYHVYDTLAEYLDVTVAHPGKLTLIAQSDKKTDRVDAKELARLLRLNSVPESYVPTDEIREARALVRGRQTLIEDRTKFANKIHGLLADNGITRKVKPLSVKGREFLWELSLPSPWDALLESYLDVIKTLTEKITQLEAAIEERAGSLTETQLLMTIPGVSYYSALLIYAELGEVDRFDGHKEVVSYMGLNPTIRESGDSRIEGGISKRGSGRVRWILVQSAYTAVYNSGDEYLSRFFHRLNSRMNSKKAIVATARKLLVSMYYMLNRGEVYDPPGVST</sequence>
<keyword evidence="3" id="KW-0614">Plasmid</keyword>
<feature type="domain" description="Transposase IS116/IS110/IS902 C-terminal" evidence="2">
    <location>
        <begin position="205"/>
        <end position="281"/>
    </location>
</feature>
<geneLocation type="plasmid" evidence="3">
    <name>unnamed2</name>
</geneLocation>
<dbReference type="PANTHER" id="PTHR33055:SF13">
    <property type="entry name" value="TRANSPOSASE"/>
    <property type="match status" value="1"/>
</dbReference>
<evidence type="ECO:0000259" key="2">
    <source>
        <dbReference type="Pfam" id="PF02371"/>
    </source>
</evidence>
<dbReference type="OrthoDB" id="191749at2157"/>
<dbReference type="EMBL" id="CP026311">
    <property type="protein sequence ID" value="AUV84410.1"/>
    <property type="molecule type" value="Genomic_DNA"/>
</dbReference>
<evidence type="ECO:0000313" key="3">
    <source>
        <dbReference type="EMBL" id="AUV84410.1"/>
    </source>
</evidence>
<dbReference type="GeneID" id="35595024"/>
<dbReference type="RefSeq" id="WP_103428092.1">
    <property type="nucleotide sequence ID" value="NZ_CP026311.1"/>
</dbReference>
<dbReference type="InterPro" id="IPR003346">
    <property type="entry name" value="Transposase_20"/>
</dbReference>